<keyword evidence="2" id="KW-1185">Reference proteome</keyword>
<reference evidence="1" key="1">
    <citation type="journal article" date="2014" name="Int. J. Syst. Evol. Microbiol.">
        <title>Complete genome sequence of Corynebacterium casei LMG S-19264T (=DSM 44701T), isolated from a smear-ripened cheese.</title>
        <authorList>
            <consortium name="US DOE Joint Genome Institute (JGI-PGF)"/>
            <person name="Walter F."/>
            <person name="Albersmeier A."/>
            <person name="Kalinowski J."/>
            <person name="Ruckert C."/>
        </authorList>
    </citation>
    <scope>NUCLEOTIDE SEQUENCE</scope>
    <source>
        <strain evidence="1">JCM 3091</strain>
    </source>
</reference>
<sequence>MPRALGLLTAVYGAYTLARPASLLRTCGYLPAGRRPGRAGLVLGRAVGVRDTLSGLAMLCAPAGAPLRAAVAARVACDVADTVGFGLTVPAARRAKVVAITTGWAAACGASRRFAGRHR</sequence>
<evidence type="ECO:0000313" key="2">
    <source>
        <dbReference type="Proteomes" id="UP000662200"/>
    </source>
</evidence>
<accession>A0A8J3FLH1</accession>
<evidence type="ECO:0000313" key="1">
    <source>
        <dbReference type="EMBL" id="GGK42710.1"/>
    </source>
</evidence>
<proteinExistence type="predicted"/>
<organism evidence="1 2">
    <name type="scientific">Pilimelia terevasa</name>
    <dbReference type="NCBI Taxonomy" id="53372"/>
    <lineage>
        <taxon>Bacteria</taxon>
        <taxon>Bacillati</taxon>
        <taxon>Actinomycetota</taxon>
        <taxon>Actinomycetes</taxon>
        <taxon>Micromonosporales</taxon>
        <taxon>Micromonosporaceae</taxon>
        <taxon>Pilimelia</taxon>
    </lineage>
</organism>
<dbReference type="Proteomes" id="UP000662200">
    <property type="component" value="Unassembled WGS sequence"/>
</dbReference>
<name>A0A8J3FLH1_9ACTN</name>
<dbReference type="AlphaFoldDB" id="A0A8J3FLH1"/>
<gene>
    <name evidence="1" type="ORF">GCM10010124_39450</name>
</gene>
<protein>
    <submittedName>
        <fullName evidence="1">Uncharacterized protein</fullName>
    </submittedName>
</protein>
<dbReference type="EMBL" id="BMQC01000023">
    <property type="protein sequence ID" value="GGK42710.1"/>
    <property type="molecule type" value="Genomic_DNA"/>
</dbReference>
<reference evidence="1" key="2">
    <citation type="submission" date="2020-09" db="EMBL/GenBank/DDBJ databases">
        <authorList>
            <person name="Sun Q."/>
            <person name="Ohkuma M."/>
        </authorList>
    </citation>
    <scope>NUCLEOTIDE SEQUENCE</scope>
    <source>
        <strain evidence="1">JCM 3091</strain>
    </source>
</reference>
<comment type="caution">
    <text evidence="1">The sequence shown here is derived from an EMBL/GenBank/DDBJ whole genome shotgun (WGS) entry which is preliminary data.</text>
</comment>